<name>A0A508WU57_9HYPH</name>
<dbReference type="GO" id="GO:0016740">
    <property type="term" value="F:transferase activity"/>
    <property type="evidence" value="ECO:0007669"/>
    <property type="project" value="UniProtKB-KW"/>
</dbReference>
<dbReference type="EMBL" id="CABFNB010000087">
    <property type="protein sequence ID" value="VTZ60936.1"/>
    <property type="molecule type" value="Genomic_DNA"/>
</dbReference>
<reference evidence="3" key="1">
    <citation type="submission" date="2019-06" db="EMBL/GenBank/DDBJ databases">
        <authorList>
            <person name="Le Quere A."/>
            <person name="Colella S."/>
        </authorList>
    </citation>
    <scope>NUCLEOTIDE SEQUENCE</scope>
    <source>
        <strain evidence="3">EmedicaeMD41</strain>
    </source>
</reference>
<dbReference type="AlphaFoldDB" id="A0A508WU57"/>
<dbReference type="Proteomes" id="UP000507954">
    <property type="component" value="Unassembled WGS sequence"/>
</dbReference>
<dbReference type="Gene3D" id="3.40.50.300">
    <property type="entry name" value="P-loop containing nucleotide triphosphate hydrolases"/>
    <property type="match status" value="1"/>
</dbReference>
<gene>
    <name evidence="3" type="ORF">EMEDMD4_220054</name>
</gene>
<evidence type="ECO:0000256" key="1">
    <source>
        <dbReference type="PIRSR" id="PIRSR007531-1"/>
    </source>
</evidence>
<dbReference type="RefSeq" id="WP_018012387.1">
    <property type="nucleotide sequence ID" value="NZ_ATYC01000022.1"/>
</dbReference>
<accession>A0A508WU57</accession>
<dbReference type="InterPro" id="IPR027417">
    <property type="entry name" value="P-loop_NTPase"/>
</dbReference>
<sequence>MKTGCNPGQIVILNGAPRSGKSSIAEAIQATFDGPWMNLGVDTYMERVTPPRYLPGIGLRPGGELPEIEALVPVFYAALYESIAAHSRLGLNVVADLGHHDAYAEPRNILPDCARRLLGLPVLFVGVRCRVETIMERRNRGQPGREGRYLTGGGSEPVPHQVLAWQREVHRPGIYDLAVDTSMMTPGECAALIRKRLDAGPTTPTAFQRLAATARGSQPD</sequence>
<dbReference type="SUPFAM" id="SSF52540">
    <property type="entry name" value="P-loop containing nucleoside triphosphate hydrolases"/>
    <property type="match status" value="1"/>
</dbReference>
<proteinExistence type="predicted"/>
<evidence type="ECO:0000256" key="2">
    <source>
        <dbReference type="PIRSR" id="PIRSR007531-2"/>
    </source>
</evidence>
<evidence type="ECO:0000313" key="3">
    <source>
        <dbReference type="EMBL" id="VTZ60936.1"/>
    </source>
</evidence>
<feature type="active site" evidence="1">
    <location>
        <position position="42"/>
    </location>
</feature>
<dbReference type="InterPro" id="IPR012853">
    <property type="entry name" value="CPT"/>
</dbReference>
<protein>
    <submittedName>
        <fullName evidence="3">Chloramphenicol phosphotransferase family protein</fullName>
    </submittedName>
</protein>
<feature type="binding site" evidence="2">
    <location>
        <begin position="15"/>
        <end position="22"/>
    </location>
    <ligand>
        <name>ATP</name>
        <dbReference type="ChEBI" id="CHEBI:30616"/>
    </ligand>
</feature>
<dbReference type="GeneID" id="61613606"/>
<dbReference type="Pfam" id="PF07931">
    <property type="entry name" value="CPT"/>
    <property type="match status" value="1"/>
</dbReference>
<organism evidence="3">
    <name type="scientific">Sinorhizobium medicae</name>
    <dbReference type="NCBI Taxonomy" id="110321"/>
    <lineage>
        <taxon>Bacteria</taxon>
        <taxon>Pseudomonadati</taxon>
        <taxon>Pseudomonadota</taxon>
        <taxon>Alphaproteobacteria</taxon>
        <taxon>Hyphomicrobiales</taxon>
        <taxon>Rhizobiaceae</taxon>
        <taxon>Sinorhizobium/Ensifer group</taxon>
        <taxon>Sinorhizobium</taxon>
    </lineage>
</organism>
<dbReference type="GO" id="GO:0005524">
    <property type="term" value="F:ATP binding"/>
    <property type="evidence" value="ECO:0007669"/>
    <property type="project" value="InterPro"/>
</dbReference>
<keyword evidence="3" id="KW-0808">Transferase</keyword>
<dbReference type="PIRSF" id="PIRSF007531">
    <property type="entry name" value="CPT"/>
    <property type="match status" value="1"/>
</dbReference>